<name>A0AA44ER77_9HYPH</name>
<dbReference type="Proteomes" id="UP001155820">
    <property type="component" value="Unassembled WGS sequence"/>
</dbReference>
<sequence>MSPETGSGIEALALGGATGLFFLWGYKLQLKRKFRATYLRYLLFQRHECQEQASWNAAALRITPKREPVTPPGDGLFSCSRTQEQSFY</sequence>
<accession>A0AA44ER77</accession>
<feature type="region of interest" description="Disordered" evidence="1">
    <location>
        <begin position="66"/>
        <end position="88"/>
    </location>
</feature>
<feature type="transmembrane region" description="Helical" evidence="2">
    <location>
        <begin position="6"/>
        <end position="26"/>
    </location>
</feature>
<protein>
    <submittedName>
        <fullName evidence="3">Uncharacterized protein</fullName>
    </submittedName>
</protein>
<organism evidence="3 4">
    <name type="scientific">Agrobacterium pusense</name>
    <dbReference type="NCBI Taxonomy" id="648995"/>
    <lineage>
        <taxon>Bacteria</taxon>
        <taxon>Pseudomonadati</taxon>
        <taxon>Pseudomonadota</taxon>
        <taxon>Alphaproteobacteria</taxon>
        <taxon>Hyphomicrobiales</taxon>
        <taxon>Rhizobiaceae</taxon>
        <taxon>Rhizobium/Agrobacterium group</taxon>
        <taxon>Agrobacterium</taxon>
    </lineage>
</organism>
<evidence type="ECO:0000313" key="4">
    <source>
        <dbReference type="Proteomes" id="UP001155820"/>
    </source>
</evidence>
<evidence type="ECO:0000256" key="1">
    <source>
        <dbReference type="SAM" id="MobiDB-lite"/>
    </source>
</evidence>
<proteinExistence type="predicted"/>
<dbReference type="AlphaFoldDB" id="A0AA44ER77"/>
<reference evidence="3" key="1">
    <citation type="submission" date="2019-07" db="EMBL/GenBank/DDBJ databases">
        <title>FDA dAtabase for Regulatory Grade micrObial Sequences (FDA-ARGOS): Supporting development and validation of Infectious Disease Dx tests.</title>
        <authorList>
            <person name="Bachman M."/>
            <person name="Young C."/>
            <person name="Tallon L."/>
            <person name="Sadzewicz L."/>
            <person name="Vavikolanu K."/>
            <person name="Mehta A."/>
            <person name="Aluvathingal J."/>
            <person name="Nadendla S."/>
            <person name="Nandy P."/>
            <person name="Geyer C."/>
            <person name="Yan Y."/>
            <person name="Sichtig H."/>
        </authorList>
    </citation>
    <scope>NUCLEOTIDE SEQUENCE</scope>
    <source>
        <strain evidence="3">FDAARGOS_618</strain>
    </source>
</reference>
<dbReference type="RefSeq" id="WP_172874304.1">
    <property type="nucleotide sequence ID" value="NZ_JABRWL010000006.1"/>
</dbReference>
<keyword evidence="2" id="KW-1133">Transmembrane helix</keyword>
<evidence type="ECO:0000313" key="3">
    <source>
        <dbReference type="EMBL" id="NRF23220.1"/>
    </source>
</evidence>
<evidence type="ECO:0000256" key="2">
    <source>
        <dbReference type="SAM" id="Phobius"/>
    </source>
</evidence>
<comment type="caution">
    <text evidence="3">The sequence shown here is derived from an EMBL/GenBank/DDBJ whole genome shotgun (WGS) entry which is preliminary data.</text>
</comment>
<keyword evidence="2" id="KW-0812">Transmembrane</keyword>
<keyword evidence="2" id="KW-0472">Membrane</keyword>
<gene>
    <name evidence="3" type="ORF">FOB26_29640</name>
</gene>
<feature type="compositionally biased region" description="Polar residues" evidence="1">
    <location>
        <begin position="79"/>
        <end position="88"/>
    </location>
</feature>
<dbReference type="EMBL" id="JABRWM010000006">
    <property type="protein sequence ID" value="NRF23220.1"/>
    <property type="molecule type" value="Genomic_DNA"/>
</dbReference>
<keyword evidence="4" id="KW-1185">Reference proteome</keyword>